<dbReference type="EMBL" id="JAAGSC010000044">
    <property type="protein sequence ID" value="NDY96860.1"/>
    <property type="molecule type" value="Genomic_DNA"/>
</dbReference>
<evidence type="ECO:0000256" key="1">
    <source>
        <dbReference type="SAM" id="Coils"/>
    </source>
</evidence>
<gene>
    <name evidence="3" type="primary">pspB</name>
    <name evidence="3" type="ORF">G3I74_14095</name>
</gene>
<organism evidence="3 4">
    <name type="scientific">Wenzhouxiangella limi</name>
    <dbReference type="NCBI Taxonomy" id="2707351"/>
    <lineage>
        <taxon>Bacteria</taxon>
        <taxon>Pseudomonadati</taxon>
        <taxon>Pseudomonadota</taxon>
        <taxon>Gammaproteobacteria</taxon>
        <taxon>Chromatiales</taxon>
        <taxon>Wenzhouxiangellaceae</taxon>
        <taxon>Wenzhouxiangella</taxon>
    </lineage>
</organism>
<protein>
    <submittedName>
        <fullName evidence="3">Envelope stress response membrane protein PspB</fullName>
    </submittedName>
</protein>
<reference evidence="3 4" key="1">
    <citation type="submission" date="2020-02" db="EMBL/GenBank/DDBJ databases">
        <authorList>
            <person name="Zhang X.-Y."/>
        </authorList>
    </citation>
    <scope>NUCLEOTIDE SEQUENCE [LARGE SCALE GENOMIC DNA]</scope>
    <source>
        <strain evidence="3 4">C33</strain>
    </source>
</reference>
<comment type="caution">
    <text evidence="3">The sequence shown here is derived from an EMBL/GenBank/DDBJ whole genome shotgun (WGS) entry which is preliminary data.</text>
</comment>
<feature type="transmembrane region" description="Helical" evidence="2">
    <location>
        <begin position="6"/>
        <end position="26"/>
    </location>
</feature>
<dbReference type="NCBIfam" id="NF006993">
    <property type="entry name" value="PRK09458.1"/>
    <property type="match status" value="1"/>
</dbReference>
<dbReference type="Proteomes" id="UP000484885">
    <property type="component" value="Unassembled WGS sequence"/>
</dbReference>
<evidence type="ECO:0000256" key="2">
    <source>
        <dbReference type="SAM" id="Phobius"/>
    </source>
</evidence>
<keyword evidence="2" id="KW-0812">Transmembrane</keyword>
<name>A0A845V3K2_9GAMM</name>
<dbReference type="AlphaFoldDB" id="A0A845V3K2"/>
<dbReference type="RefSeq" id="WP_164212247.1">
    <property type="nucleotide sequence ID" value="NZ_JAAGSC010000044.1"/>
</dbReference>
<keyword evidence="4" id="KW-1185">Reference proteome</keyword>
<dbReference type="Pfam" id="PF06667">
    <property type="entry name" value="PspB"/>
    <property type="match status" value="1"/>
</dbReference>
<keyword evidence="1" id="KW-0175">Coiled coil</keyword>
<evidence type="ECO:0000313" key="4">
    <source>
        <dbReference type="Proteomes" id="UP000484885"/>
    </source>
</evidence>
<keyword evidence="2" id="KW-1133">Transmembrane helix</keyword>
<accession>A0A845V3K2</accession>
<sequence length="76" mass="9072">MFPDFIFPLLVIFLVIVLPVWLVMHYTTRNSANRRLNSKDEALLEDLNDSARRMEDRIRTLERILDADSPDWRNRA</sequence>
<dbReference type="GO" id="GO:0006355">
    <property type="term" value="P:regulation of DNA-templated transcription"/>
    <property type="evidence" value="ECO:0007669"/>
    <property type="project" value="InterPro"/>
</dbReference>
<dbReference type="GO" id="GO:0009271">
    <property type="term" value="P:phage shock"/>
    <property type="evidence" value="ECO:0007669"/>
    <property type="project" value="InterPro"/>
</dbReference>
<feature type="coiled-coil region" evidence="1">
    <location>
        <begin position="37"/>
        <end position="64"/>
    </location>
</feature>
<keyword evidence="2" id="KW-0472">Membrane</keyword>
<evidence type="ECO:0000313" key="3">
    <source>
        <dbReference type="EMBL" id="NDY96860.1"/>
    </source>
</evidence>
<dbReference type="NCBIfam" id="TIGR02976">
    <property type="entry name" value="phageshock_pspB"/>
    <property type="match status" value="1"/>
</dbReference>
<dbReference type="InterPro" id="IPR009554">
    <property type="entry name" value="Phageshock_PspB"/>
</dbReference>
<proteinExistence type="predicted"/>